<evidence type="ECO:0000259" key="9">
    <source>
        <dbReference type="Pfam" id="PF23142"/>
    </source>
</evidence>
<feature type="region of interest" description="Disordered" evidence="7">
    <location>
        <begin position="781"/>
        <end position="851"/>
    </location>
</feature>
<evidence type="ECO:0000256" key="4">
    <source>
        <dbReference type="ARBA" id="ARBA00022490"/>
    </source>
</evidence>
<dbReference type="InterPro" id="IPR031782">
    <property type="entry name" value="LIP1_N"/>
</dbReference>
<evidence type="ECO:0000256" key="7">
    <source>
        <dbReference type="SAM" id="MobiDB-lite"/>
    </source>
</evidence>
<protein>
    <recommendedName>
        <fullName evidence="3">Serine/threonine-protein kinase 11-interacting protein</fullName>
    </recommendedName>
</protein>
<dbReference type="InterPro" id="IPR001611">
    <property type="entry name" value="Leu-rich_rpt"/>
</dbReference>
<reference evidence="13" key="1">
    <citation type="submission" date="2025-08" db="UniProtKB">
        <authorList>
            <consortium name="RefSeq"/>
        </authorList>
    </citation>
    <scope>IDENTIFICATION</scope>
</reference>
<dbReference type="Pfam" id="PF15904">
    <property type="entry name" value="LIP1"/>
    <property type="match status" value="1"/>
</dbReference>
<dbReference type="Pfam" id="PF25357">
    <property type="entry name" value="PH_S11IP"/>
    <property type="match status" value="1"/>
</dbReference>
<dbReference type="SUPFAM" id="SSF52058">
    <property type="entry name" value="L domain-like"/>
    <property type="match status" value="1"/>
</dbReference>
<feature type="domain" description="STK11-interacting protein C-terminal PH" evidence="11">
    <location>
        <begin position="1194"/>
        <end position="1317"/>
    </location>
</feature>
<evidence type="ECO:0000313" key="13">
    <source>
        <dbReference type="RefSeq" id="XP_014666190.1"/>
    </source>
</evidence>
<dbReference type="Pfam" id="PF23142">
    <property type="entry name" value="PH_PLEKHM2"/>
    <property type="match status" value="1"/>
</dbReference>
<accession>A0ABM1E1W9</accession>
<evidence type="ECO:0000256" key="2">
    <source>
        <dbReference type="ARBA" id="ARBA00008771"/>
    </source>
</evidence>
<feature type="compositionally biased region" description="Low complexity" evidence="7">
    <location>
        <begin position="687"/>
        <end position="696"/>
    </location>
</feature>
<keyword evidence="5" id="KW-0433">Leucine-rich repeat</keyword>
<gene>
    <name evidence="13" type="primary">LOC106808124</name>
</gene>
<dbReference type="InterPro" id="IPR057292">
    <property type="entry name" value="PH_S11IP"/>
</dbReference>
<keyword evidence="6" id="KW-0677">Repeat</keyword>
<evidence type="ECO:0000259" key="10">
    <source>
        <dbReference type="Pfam" id="PF25357"/>
    </source>
</evidence>
<dbReference type="RefSeq" id="XP_014666190.1">
    <property type="nucleotide sequence ID" value="XM_014810704.1"/>
</dbReference>
<evidence type="ECO:0000256" key="6">
    <source>
        <dbReference type="ARBA" id="ARBA00022737"/>
    </source>
</evidence>
<dbReference type="InterPro" id="IPR057676">
    <property type="entry name" value="PH_S11IP_C"/>
</dbReference>
<organism evidence="12 13">
    <name type="scientific">Priapulus caudatus</name>
    <name type="common">Priapulid worm</name>
    <dbReference type="NCBI Taxonomy" id="37621"/>
    <lineage>
        <taxon>Eukaryota</taxon>
        <taxon>Metazoa</taxon>
        <taxon>Ecdysozoa</taxon>
        <taxon>Scalidophora</taxon>
        <taxon>Priapulida</taxon>
        <taxon>Priapulimorpha</taxon>
        <taxon>Priapulimorphida</taxon>
        <taxon>Priapulidae</taxon>
        <taxon>Priapulus</taxon>
    </lineage>
</organism>
<dbReference type="PROSITE" id="PS51450">
    <property type="entry name" value="LRR"/>
    <property type="match status" value="3"/>
</dbReference>
<dbReference type="Gene3D" id="3.80.10.10">
    <property type="entry name" value="Ribonuclease Inhibitor"/>
    <property type="match status" value="1"/>
</dbReference>
<name>A0ABM1E1W9_PRICU</name>
<feature type="compositionally biased region" description="Low complexity" evidence="7">
    <location>
        <begin position="923"/>
        <end position="941"/>
    </location>
</feature>
<dbReference type="InterPro" id="IPR032675">
    <property type="entry name" value="LRR_dom_sf"/>
</dbReference>
<dbReference type="Pfam" id="PF25624">
    <property type="entry name" value="PH_S11IP_C"/>
    <property type="match status" value="1"/>
</dbReference>
<comment type="subcellular location">
    <subcellularLocation>
        <location evidence="1">Cytoplasm</location>
    </subcellularLocation>
</comment>
<evidence type="ECO:0000256" key="5">
    <source>
        <dbReference type="ARBA" id="ARBA00022614"/>
    </source>
</evidence>
<dbReference type="PANTHER" id="PTHR15454:SF69">
    <property type="entry name" value="SERINE_THREONINE-PROTEIN KINASE 11-INTERACTING PROTEIN"/>
    <property type="match status" value="1"/>
</dbReference>
<evidence type="ECO:0000313" key="12">
    <source>
        <dbReference type="Proteomes" id="UP000695022"/>
    </source>
</evidence>
<evidence type="ECO:0000256" key="1">
    <source>
        <dbReference type="ARBA" id="ARBA00004496"/>
    </source>
</evidence>
<feature type="compositionally biased region" description="Polar residues" evidence="7">
    <location>
        <begin position="794"/>
        <end position="814"/>
    </location>
</feature>
<evidence type="ECO:0000259" key="8">
    <source>
        <dbReference type="Pfam" id="PF15904"/>
    </source>
</evidence>
<feature type="region of interest" description="Disordered" evidence="7">
    <location>
        <begin position="902"/>
        <end position="981"/>
    </location>
</feature>
<dbReference type="InterPro" id="IPR057288">
    <property type="entry name" value="PH_PLEKHM2"/>
</dbReference>
<proteinExistence type="inferred from homology"/>
<sequence length="1321" mass="145990">MSNLNTDQDLILNLARLLREYGEKVLSGSAKLSFTTSALGYLNHVFTRVSHEDYDQSFEVLAGRRAFDALYHDVQFLFDVVQKTISLKLMHTCATLQGPVKVEKFRSLRALEMKKVPPHLVIGLQGLRPRLHSLTCSRCVDNLEDLFASCGGDMSQAFTWPELTTVNLSFNSIDCLDDSLKLLPALHSLNLSHNKLYQAGSYLELLVSLVHINLSFNQLRWIPRFGSSARSKLTTLLLRNNNLDNLEGVEVLESLQQLDVSDNCLSDHSVLYPLQANTKLTNLNLTGNPLFFHKIHRCLTVGILANSVATSNFQLDGRTLSRSEVLHSGQQHNRPPQRRHSTIVETSASKSFESSLEVSYSGAMSSLRHDTDITFSDGETRRERRRRVKARKAQIADADDIEVISTASEQYTSEIEEHMSSKHQMETIRRQLGAEWLVATNQQWPADANAVPLNNDHEQMAKVAHGNSTEAAQPRVGRKNSNGSDIVVLEKQPVASSSGDMSGRDHPETMIGSRDSSHHVNIYQVNSSMEVSQADDHIFSGSEAEVFIVHTTYSGSQAPQTLLLTVTDGFLEEKDMNGHILDRLDLRCLKSLEKSEEMREDPSTGAAQSETVINLSFDYLRKDRRTRVYSLDDDAHYLELISHLAPYLEKRQSSGKMKDAVGLQCLKCSAEFTSVPPSPRKSRLLPDSADVHSTSASSTHSQWSDVRTCPHCKSDMVVEVDKPAVTRAAGTPTPIGSYSLSQQPVPLATSSVVTTPVKLKGRPAEPSLSSFQSANDESTAYLSADTGDTPYDTPFTSDADSCSDTLPANQSLSRRQLDFGPLPDDTTMPGGGRKRPPGEAALRTSPEVARPAAAVDSDITVISNPSASSLAVMATESDASPLHADALNVADLLRLKMGEFDTRSDGATANGQTEERDEGDIVTLRQTPPTLPTLRATASPTESRGSGAAREPDSMKRTNGTAPPSCHALEQTSVDSESLSSWHGSQLGAVGAMATVINEHIRSSSRTVNDNEGEEESASVISYNYEDLTQCDHRLLLHFSLNAFTQQHEELVGIVKVGVVQYNVAEEYPGLLLVSSHQFYIYKMTRQESHHPEEWLQLVDSQDITELVYLDVRLGKQSFRMEFAATGSCYTFIVRDQHRCSTMVRLITDAVRKTTTNVNSKLKSITKNSTVTLENLRNQVLLDSSGLTEVDSTVTLHLLAYRQQDDGGKWTSTAVTVTPTDMCLSTENHQFPMPRLQPTVKSNLFTCQFSNPIKQKINNVTAVEYCGTEVTIAFLNEDSGEEQKWRLRVETSSARKALIAAIRDPWQNQFAVDLQVTQVTR</sequence>
<keyword evidence="4" id="KW-0963">Cytoplasm</keyword>
<feature type="domain" description="LKB1 serine/threonine kinase interacting protein 1 N-terminal" evidence="8">
    <location>
        <begin position="7"/>
        <end position="92"/>
    </location>
</feature>
<feature type="region of interest" description="Disordered" evidence="7">
    <location>
        <begin position="674"/>
        <end position="696"/>
    </location>
</feature>
<dbReference type="GeneID" id="106808124"/>
<comment type="similarity">
    <text evidence="2">Belongs to the STK11IP family.</text>
</comment>
<dbReference type="PANTHER" id="PTHR15454">
    <property type="entry name" value="NISCHARIN RELATED"/>
    <property type="match status" value="1"/>
</dbReference>
<feature type="compositionally biased region" description="Polar residues" evidence="7">
    <location>
        <begin position="970"/>
        <end position="981"/>
    </location>
</feature>
<feature type="domain" description="PLEKHM2 PH" evidence="9">
    <location>
        <begin position="1030"/>
        <end position="1157"/>
    </location>
</feature>
<evidence type="ECO:0000259" key="11">
    <source>
        <dbReference type="Pfam" id="PF25624"/>
    </source>
</evidence>
<dbReference type="Proteomes" id="UP000695022">
    <property type="component" value="Unplaced"/>
</dbReference>
<keyword evidence="12" id="KW-1185">Reference proteome</keyword>
<feature type="domain" description="Serine/threonine-protein kinase 11-interacting protein PH" evidence="10">
    <location>
        <begin position="554"/>
        <end position="649"/>
    </location>
</feature>
<evidence type="ECO:0000256" key="3">
    <source>
        <dbReference type="ARBA" id="ARBA00020683"/>
    </source>
</evidence>